<evidence type="ECO:0000256" key="5">
    <source>
        <dbReference type="ARBA" id="ARBA00022692"/>
    </source>
</evidence>
<evidence type="ECO:0000256" key="1">
    <source>
        <dbReference type="ARBA" id="ARBA00004251"/>
    </source>
</evidence>
<evidence type="ECO:0000256" key="8">
    <source>
        <dbReference type="ARBA" id="ARBA00023136"/>
    </source>
</evidence>
<dbReference type="FunFam" id="3.80.10.10:FF:000111">
    <property type="entry name" value="LRR receptor-like serine/threonine-protein kinase ERECTA"/>
    <property type="match status" value="1"/>
</dbReference>
<dbReference type="Pfam" id="PF13855">
    <property type="entry name" value="LRR_8"/>
    <property type="match status" value="1"/>
</dbReference>
<keyword evidence="6" id="KW-0677">Repeat</keyword>
<evidence type="ECO:0000256" key="11">
    <source>
        <dbReference type="SAM" id="MobiDB-lite"/>
    </source>
</evidence>
<evidence type="ECO:0000256" key="3">
    <source>
        <dbReference type="ARBA" id="ARBA00022475"/>
    </source>
</evidence>
<evidence type="ECO:0000256" key="4">
    <source>
        <dbReference type="ARBA" id="ARBA00022614"/>
    </source>
</evidence>
<feature type="chain" id="PRO_5014731406" description="Leucine-rich repeat-containing N-terminal plant-type domain-containing protein" evidence="12">
    <location>
        <begin position="27"/>
        <end position="1016"/>
    </location>
</feature>
<keyword evidence="3" id="KW-1003">Cell membrane</keyword>
<feature type="signal peptide" evidence="12">
    <location>
        <begin position="1"/>
        <end position="26"/>
    </location>
</feature>
<evidence type="ECO:0000256" key="6">
    <source>
        <dbReference type="ARBA" id="ARBA00022737"/>
    </source>
</evidence>
<organism evidence="13">
    <name type="scientific">Fagus sylvatica</name>
    <name type="common">Beechnut</name>
    <dbReference type="NCBI Taxonomy" id="28930"/>
    <lineage>
        <taxon>Eukaryota</taxon>
        <taxon>Viridiplantae</taxon>
        <taxon>Streptophyta</taxon>
        <taxon>Embryophyta</taxon>
        <taxon>Tracheophyta</taxon>
        <taxon>Spermatophyta</taxon>
        <taxon>Magnoliopsida</taxon>
        <taxon>eudicotyledons</taxon>
        <taxon>Gunneridae</taxon>
        <taxon>Pentapetalae</taxon>
        <taxon>rosids</taxon>
        <taxon>fabids</taxon>
        <taxon>Fagales</taxon>
        <taxon>Fagaceae</taxon>
        <taxon>Fagus</taxon>
    </lineage>
</organism>
<name>A0A2N9I9H5_FAGSY</name>
<dbReference type="GO" id="GO:0005886">
    <property type="term" value="C:plasma membrane"/>
    <property type="evidence" value="ECO:0007669"/>
    <property type="project" value="UniProtKB-SubCell"/>
</dbReference>
<protein>
    <recommendedName>
        <fullName evidence="14">Leucine-rich repeat-containing N-terminal plant-type domain-containing protein</fullName>
    </recommendedName>
</protein>
<dbReference type="InterPro" id="IPR032675">
    <property type="entry name" value="LRR_dom_sf"/>
</dbReference>
<keyword evidence="4" id="KW-0433">Leucine-rich repeat</keyword>
<evidence type="ECO:0008006" key="14">
    <source>
        <dbReference type="Google" id="ProtNLM"/>
    </source>
</evidence>
<keyword evidence="5" id="KW-0812">Transmembrane</keyword>
<evidence type="ECO:0000256" key="12">
    <source>
        <dbReference type="SAM" id="SignalP"/>
    </source>
</evidence>
<dbReference type="PANTHER" id="PTHR27004:SF428">
    <property type="entry name" value="OS01G0160600 PROTEIN"/>
    <property type="match status" value="1"/>
</dbReference>
<comment type="subcellular location">
    <subcellularLocation>
        <location evidence="1">Cell membrane</location>
        <topology evidence="1">Single-pass type I membrane protein</topology>
    </subcellularLocation>
</comment>
<evidence type="ECO:0000256" key="9">
    <source>
        <dbReference type="ARBA" id="ARBA00023170"/>
    </source>
</evidence>
<accession>A0A2N9I9H5</accession>
<keyword evidence="8" id="KW-0472">Membrane</keyword>
<evidence type="ECO:0000256" key="7">
    <source>
        <dbReference type="ARBA" id="ARBA00022989"/>
    </source>
</evidence>
<dbReference type="InterPro" id="IPR001611">
    <property type="entry name" value="Leu-rich_rpt"/>
</dbReference>
<keyword evidence="7" id="KW-1133">Transmembrane helix</keyword>
<dbReference type="AlphaFoldDB" id="A0A2N9I9H5"/>
<evidence type="ECO:0000256" key="2">
    <source>
        <dbReference type="ARBA" id="ARBA00009592"/>
    </source>
</evidence>
<sequence length="1016" mass="112038">MMTMGKMNHYLIMLYLASCLFFTSHSQTTSNTSSQHHCLPDQSSALLQLKQDFVEKRILGRQILIVVPGMGITCDTENGHVVGLNLSNSWLSGTLKSNSSLFNLRHLQKLNLALNDFSSSTIPSQFGQLSLPELQILVLRANAFQGPIWDPHTKFSLSKLHVIDISHNNFFGKLPSEYFKTWNAMIMVPNKDKSQPEYMRSASNYYSLRIVNKGIEMEFVKILIAFKAIDLSNNKFYGEIPDSLGNLKGLIVLNLSSNSFMSHIPSSFGNLTELESLDLSQNLLSGEIPQQLTSLTFLEYLNLSQNHLIGPIPQGGQLSTFPNSSFEGNLELCGSPLLKKCVNNEAPTSTPSHESSFGEGFNWKTVVMGYACGLVIGLVTGHVVVSRRPEWFKKNLMVFQYIGRESMEDSQSDSNMFSIRIVSIDYYMATPISGLDVCYRSFQGAITEPVDFTVTGPSQVHTGPWICMPNTIDSAAFMGHREIYNVKESGFGGTAIDCSMYESGHNDEPSLVWVHDKSFENLVGTNVTTDSMGQQNQNCSGGKQYRTLFSPRKSDRIGMQDQNMDKLTCMPTDFQEEYDRIGMCDGAMPSYPSKPLPDDVLRTLSLGLEFENKLIELCGETENTLALNPLEKNVKLLQSMTSATDEGNLVGLGHTNTDNIDGEPLKYSNEKEIMGSLSPQGSIREEEIPTEGRDTSIQPAIIETLNPKAADKEALGLLRWLAMSQVAEYINSDDELVRETVLRPFGRGAKRSQQTNFHEAYEVKAAHSDSSMYGKLPLLYSSDSSSQASRAKDGKFVSQGKPKAIDSTASMGHHEIEMRSEFEGSLECQSLQDVGARLTSALVGNNVPLVDSSPLKGSASSLIVTQSSLRDDCDKAQSFLLNDCEKDLPESGSTFYVKPILDHLYQETPESSMQKGVHLVMGGDAYTQAKSFALEIALKVMLVQSDNMYMVAALSDNPIESLNLGKSLAATARHRLVGWMAFLVLMKEVGDEAKIGAITAPMDFTITGPSQVYTAP</sequence>
<dbReference type="EMBL" id="OIVN01005067">
    <property type="protein sequence ID" value="SPD20699.1"/>
    <property type="molecule type" value="Genomic_DNA"/>
</dbReference>
<feature type="region of interest" description="Disordered" evidence="11">
    <location>
        <begin position="784"/>
        <end position="804"/>
    </location>
</feature>
<keyword evidence="12" id="KW-0732">Signal</keyword>
<gene>
    <name evidence="13" type="ORF">FSB_LOCUS48581</name>
</gene>
<dbReference type="PANTHER" id="PTHR27004">
    <property type="entry name" value="RECEPTOR-LIKE PROTEIN 12 ISOFORM X1"/>
    <property type="match status" value="1"/>
</dbReference>
<keyword evidence="10" id="KW-0325">Glycoprotein</keyword>
<dbReference type="InterPro" id="IPR003591">
    <property type="entry name" value="Leu-rich_rpt_typical-subtyp"/>
</dbReference>
<proteinExistence type="inferred from homology"/>
<dbReference type="SMART" id="SM00369">
    <property type="entry name" value="LRR_TYP"/>
    <property type="match status" value="4"/>
</dbReference>
<keyword evidence="9" id="KW-0675">Receptor</keyword>
<reference evidence="13" key="1">
    <citation type="submission" date="2018-02" db="EMBL/GenBank/DDBJ databases">
        <authorList>
            <person name="Cohen D.B."/>
            <person name="Kent A.D."/>
        </authorList>
    </citation>
    <scope>NUCLEOTIDE SEQUENCE</scope>
</reference>
<dbReference type="Gene3D" id="3.80.10.10">
    <property type="entry name" value="Ribonuclease Inhibitor"/>
    <property type="match status" value="2"/>
</dbReference>
<evidence type="ECO:0000256" key="10">
    <source>
        <dbReference type="ARBA" id="ARBA00023180"/>
    </source>
</evidence>
<comment type="similarity">
    <text evidence="2">Belongs to the RLP family.</text>
</comment>
<evidence type="ECO:0000313" key="13">
    <source>
        <dbReference type="EMBL" id="SPD20699.1"/>
    </source>
</evidence>
<dbReference type="SUPFAM" id="SSF52058">
    <property type="entry name" value="L domain-like"/>
    <property type="match status" value="1"/>
</dbReference>